<evidence type="ECO:0000313" key="2">
    <source>
        <dbReference type="EMBL" id="MDR6808036.1"/>
    </source>
</evidence>
<comment type="caution">
    <text evidence="2">The sequence shown here is derived from an EMBL/GenBank/DDBJ whole genome shotgun (WGS) entry which is preliminary data.</text>
</comment>
<dbReference type="RefSeq" id="WP_309989131.1">
    <property type="nucleotide sequence ID" value="NZ_JAVDTI010000006.1"/>
</dbReference>
<keyword evidence="3" id="KW-1185">Reference proteome</keyword>
<feature type="domain" description="DUF5618" evidence="1">
    <location>
        <begin position="12"/>
        <end position="129"/>
    </location>
</feature>
<dbReference type="EMBL" id="JAVDTI010000006">
    <property type="protein sequence ID" value="MDR6808036.1"/>
    <property type="molecule type" value="Genomic_DNA"/>
</dbReference>
<dbReference type="Pfam" id="PF18498">
    <property type="entry name" value="DUF5618"/>
    <property type="match status" value="1"/>
</dbReference>
<sequence length="134" mass="15389">MIKKQELSAQEAVTEAKRYLNNAKEILREKGAKVEGHYRDSKYVKMAGHTAYTGVLFALDHYFGKKAKGRKDVDWYRVNISKEDRKILDSFETVYEQLHLVMAYDGAGNAEVVKIGFREAERIIDWVETRTAAA</sequence>
<evidence type="ECO:0000313" key="3">
    <source>
        <dbReference type="Proteomes" id="UP001264980"/>
    </source>
</evidence>
<reference evidence="2 3" key="1">
    <citation type="submission" date="2023-07" db="EMBL/GenBank/DDBJ databases">
        <title>Sorghum-associated microbial communities from plants grown in Nebraska, USA.</title>
        <authorList>
            <person name="Schachtman D."/>
        </authorList>
    </citation>
    <scope>NUCLEOTIDE SEQUENCE [LARGE SCALE GENOMIC DNA]</scope>
    <source>
        <strain evidence="2 3">BE57</strain>
    </source>
</reference>
<accession>A0ABU1R3T6</accession>
<evidence type="ECO:0000259" key="1">
    <source>
        <dbReference type="Pfam" id="PF18498"/>
    </source>
</evidence>
<dbReference type="Gene3D" id="1.20.120.330">
    <property type="entry name" value="Nucleotidyltransferases domain 2"/>
    <property type="match status" value="1"/>
</dbReference>
<dbReference type="Proteomes" id="UP001264980">
    <property type="component" value="Unassembled WGS sequence"/>
</dbReference>
<gene>
    <name evidence="2" type="ORF">J2W84_005098</name>
</gene>
<name>A0ABU1R3T6_9BACT</name>
<protein>
    <recommendedName>
        <fullName evidence="1">DUF5618 domain-containing protein</fullName>
    </recommendedName>
</protein>
<organism evidence="2 3">
    <name type="scientific">Dyadobacter fermentans</name>
    <dbReference type="NCBI Taxonomy" id="94254"/>
    <lineage>
        <taxon>Bacteria</taxon>
        <taxon>Pseudomonadati</taxon>
        <taxon>Bacteroidota</taxon>
        <taxon>Cytophagia</taxon>
        <taxon>Cytophagales</taxon>
        <taxon>Spirosomataceae</taxon>
        <taxon>Dyadobacter</taxon>
    </lineage>
</organism>
<dbReference type="InterPro" id="IPR040988">
    <property type="entry name" value="DUF5618"/>
</dbReference>
<proteinExistence type="predicted"/>